<evidence type="ECO:0000256" key="1">
    <source>
        <dbReference type="SAM" id="Phobius"/>
    </source>
</evidence>
<gene>
    <name evidence="2" type="ORF">J2S19_003315</name>
</gene>
<sequence>MKKYIVFLASFMLLYVAYQYISGFILTLMYTPDFSAFNMDEIENLTQEVTFGQQFPFSSDLIPFIICGSLAFILSEKLWLGKNEKFPI</sequence>
<comment type="caution">
    <text evidence="2">The sequence shown here is derived from an EMBL/GenBank/DDBJ whole genome shotgun (WGS) entry which is preliminary data.</text>
</comment>
<proteinExistence type="predicted"/>
<dbReference type="Proteomes" id="UP001234495">
    <property type="component" value="Unassembled WGS sequence"/>
</dbReference>
<dbReference type="RefSeq" id="WP_307343986.1">
    <property type="nucleotide sequence ID" value="NZ_JAUSUD010000017.1"/>
</dbReference>
<accession>A0ABT9ZIB9</accession>
<reference evidence="2 3" key="1">
    <citation type="submission" date="2023-07" db="EMBL/GenBank/DDBJ databases">
        <title>Genomic Encyclopedia of Type Strains, Phase IV (KMG-IV): sequencing the most valuable type-strain genomes for metagenomic binning, comparative biology and taxonomic classification.</title>
        <authorList>
            <person name="Goeker M."/>
        </authorList>
    </citation>
    <scope>NUCLEOTIDE SEQUENCE [LARGE SCALE GENOMIC DNA]</scope>
    <source>
        <strain evidence="2 3">DSM 29005</strain>
    </source>
</reference>
<dbReference type="EMBL" id="JAUSUD010000017">
    <property type="protein sequence ID" value="MDQ0232030.1"/>
    <property type="molecule type" value="Genomic_DNA"/>
</dbReference>
<evidence type="ECO:0000313" key="2">
    <source>
        <dbReference type="EMBL" id="MDQ0232030.1"/>
    </source>
</evidence>
<protein>
    <submittedName>
        <fullName evidence="2">Uncharacterized protein</fullName>
    </submittedName>
</protein>
<evidence type="ECO:0000313" key="3">
    <source>
        <dbReference type="Proteomes" id="UP001234495"/>
    </source>
</evidence>
<keyword evidence="1" id="KW-0472">Membrane</keyword>
<keyword evidence="1" id="KW-0812">Transmembrane</keyword>
<feature type="transmembrane region" description="Helical" evidence="1">
    <location>
        <begin position="61"/>
        <end position="80"/>
    </location>
</feature>
<organism evidence="2 3">
    <name type="scientific">Metabacillus malikii</name>
    <dbReference type="NCBI Taxonomy" id="1504265"/>
    <lineage>
        <taxon>Bacteria</taxon>
        <taxon>Bacillati</taxon>
        <taxon>Bacillota</taxon>
        <taxon>Bacilli</taxon>
        <taxon>Bacillales</taxon>
        <taxon>Bacillaceae</taxon>
        <taxon>Metabacillus</taxon>
    </lineage>
</organism>
<keyword evidence="3" id="KW-1185">Reference proteome</keyword>
<feature type="transmembrane region" description="Helical" evidence="1">
    <location>
        <begin position="7"/>
        <end position="30"/>
    </location>
</feature>
<name>A0ABT9ZIB9_9BACI</name>
<keyword evidence="1" id="KW-1133">Transmembrane helix</keyword>